<dbReference type="PROSITE" id="PS50092">
    <property type="entry name" value="TSP1"/>
    <property type="match status" value="2"/>
</dbReference>
<dbReference type="Gene3D" id="2.20.100.10">
    <property type="entry name" value="Thrombospondin type-1 (TSP1) repeat"/>
    <property type="match status" value="2"/>
</dbReference>
<organism evidence="8 9">
    <name type="scientific">Saguinus oedipus</name>
    <name type="common">Cotton-top tamarin</name>
    <name type="synonym">Oedipomidas oedipus</name>
    <dbReference type="NCBI Taxonomy" id="9490"/>
    <lineage>
        <taxon>Eukaryota</taxon>
        <taxon>Metazoa</taxon>
        <taxon>Chordata</taxon>
        <taxon>Craniata</taxon>
        <taxon>Vertebrata</taxon>
        <taxon>Euteleostomi</taxon>
        <taxon>Mammalia</taxon>
        <taxon>Eutheria</taxon>
        <taxon>Euarchontoglires</taxon>
        <taxon>Primates</taxon>
        <taxon>Haplorrhini</taxon>
        <taxon>Platyrrhini</taxon>
        <taxon>Cebidae</taxon>
        <taxon>Callitrichinae</taxon>
        <taxon>Saguinus</taxon>
    </lineage>
</organism>
<keyword evidence="5" id="KW-0732">Signal</keyword>
<feature type="region of interest" description="Disordered" evidence="4">
    <location>
        <begin position="337"/>
        <end position="397"/>
    </location>
</feature>
<dbReference type="InterPro" id="IPR000884">
    <property type="entry name" value="TSP1_rpt"/>
</dbReference>
<dbReference type="Proteomes" id="UP001266305">
    <property type="component" value="Unassembled WGS sequence"/>
</dbReference>
<proteinExistence type="predicted"/>
<dbReference type="InterPro" id="IPR050439">
    <property type="entry name" value="ADAMTS_ADAMTS-like"/>
</dbReference>
<evidence type="ECO:0000259" key="7">
    <source>
        <dbReference type="Pfam" id="PF19236"/>
    </source>
</evidence>
<feature type="domain" description="ADAMTS/ADAMTS-like cysteine-rich" evidence="7">
    <location>
        <begin position="135"/>
        <end position="217"/>
    </location>
</feature>
<feature type="chain" id="PRO_5045555410" description="ADAMTS-like protein 4" evidence="5">
    <location>
        <begin position="25"/>
        <end position="545"/>
    </location>
</feature>
<name>A0ABQ9THK1_SAGOE</name>
<dbReference type="Gene3D" id="2.60.120.830">
    <property type="match status" value="1"/>
</dbReference>
<evidence type="ECO:0000256" key="1">
    <source>
        <dbReference type="ARBA" id="ARBA00004613"/>
    </source>
</evidence>
<evidence type="ECO:0000256" key="5">
    <source>
        <dbReference type="SAM" id="SignalP"/>
    </source>
</evidence>
<feature type="domain" description="ADAMTS/ADAMTS-like Spacer 1" evidence="6">
    <location>
        <begin position="220"/>
        <end position="332"/>
    </location>
</feature>
<feature type="region of interest" description="Disordered" evidence="4">
    <location>
        <begin position="284"/>
        <end position="309"/>
    </location>
</feature>
<dbReference type="SUPFAM" id="SSF82895">
    <property type="entry name" value="TSP-1 type 1 repeat"/>
    <property type="match status" value="2"/>
</dbReference>
<dbReference type="PRINTS" id="PR01857">
    <property type="entry name" value="ADAMTSFAMILY"/>
</dbReference>
<feature type="compositionally biased region" description="Pro residues" evidence="4">
    <location>
        <begin position="337"/>
        <end position="350"/>
    </location>
</feature>
<reference evidence="8 9" key="1">
    <citation type="submission" date="2023-05" db="EMBL/GenBank/DDBJ databases">
        <title>B98-5 Cell Line De Novo Hybrid Assembly: An Optical Mapping Approach.</title>
        <authorList>
            <person name="Kananen K."/>
            <person name="Auerbach J.A."/>
            <person name="Kautto E."/>
            <person name="Blachly J.S."/>
        </authorList>
    </citation>
    <scope>NUCLEOTIDE SEQUENCE [LARGE SCALE GENOMIC DNA]</scope>
    <source>
        <strain evidence="8">B95-8</strain>
        <tissue evidence="8">Cell line</tissue>
    </source>
</reference>
<comment type="subcellular location">
    <subcellularLocation>
        <location evidence="1">Secreted</location>
    </subcellularLocation>
</comment>
<evidence type="ECO:0008006" key="10">
    <source>
        <dbReference type="Google" id="ProtNLM"/>
    </source>
</evidence>
<evidence type="ECO:0000313" key="9">
    <source>
        <dbReference type="Proteomes" id="UP001266305"/>
    </source>
</evidence>
<evidence type="ECO:0000313" key="8">
    <source>
        <dbReference type="EMBL" id="KAK2084222.1"/>
    </source>
</evidence>
<keyword evidence="9" id="KW-1185">Reference proteome</keyword>
<sequence length="545" mass="59371">MENWVGRPRLCLLLLLSLPQLCLDQEMLSGHLLQTPTEEAQGPEGREETQELRGARRSRLRDPIKPGMFGYGRVPFALPLHRNRRHPRRPPRSELNLVSSTLTPLYPPLQPCPPEQPDPRALQCAAFDSQEFMGQLYQWEPFTEVQGSQRCELNCRPRGFRFYVRHTEKVQDGTLCQPGASDICVAGRCLSPGCDGILGSGRRPDGCGVCGGDDSTCRLVSGNLTDRGGPLGYQKILWIPAGASRLQIAQLRPSSNYLALRGPGGQSIINGNWAVDPPGSYRAGGTVFQYNRPPREEGKGESLSAEGPTTQPVDVYMIFQEENPGVFYQYVISSPPPILENPTPEPPVPQLQPDSEGGAPTSSSTPPSPYPRNPSASGSDTPDARPAPSQDTPGVSSCILETSGILRVLSVLRESWEAGEWTSCSRSCGPGTQHRQLQCRQEFGGGGSSVPPERCGHLPRPNITQSCQLRLCGHWEVGSPWSQCSVRCGRGQRSRQVRCVGNTGDEVSKQECASGPPQPPSREACDMGPCTTAWFHSDWSAKVSP</sequence>
<feature type="compositionally biased region" description="Basic and acidic residues" evidence="4">
    <location>
        <begin position="44"/>
        <end position="59"/>
    </location>
</feature>
<evidence type="ECO:0000259" key="6">
    <source>
        <dbReference type="Pfam" id="PF05986"/>
    </source>
</evidence>
<dbReference type="SMART" id="SM00209">
    <property type="entry name" value="TSP1"/>
    <property type="match status" value="2"/>
</dbReference>
<evidence type="ECO:0000256" key="4">
    <source>
        <dbReference type="SAM" id="MobiDB-lite"/>
    </source>
</evidence>
<evidence type="ECO:0000256" key="3">
    <source>
        <dbReference type="ARBA" id="ARBA00023157"/>
    </source>
</evidence>
<dbReference type="EMBL" id="JASSZA010000022">
    <property type="protein sequence ID" value="KAK2084222.1"/>
    <property type="molecule type" value="Genomic_DNA"/>
</dbReference>
<keyword evidence="3" id="KW-1015">Disulfide bond</keyword>
<dbReference type="PANTHER" id="PTHR13723">
    <property type="entry name" value="ADAMTS A DISINTEGRIN AND METALLOPROTEASE WITH THROMBOSPONDIN MOTIFS PROTEASE"/>
    <property type="match status" value="1"/>
</dbReference>
<comment type="caution">
    <text evidence="8">The sequence shown here is derived from an EMBL/GenBank/DDBJ whole genome shotgun (WGS) entry which is preliminary data.</text>
</comment>
<dbReference type="InterPro" id="IPR036383">
    <property type="entry name" value="TSP1_rpt_sf"/>
</dbReference>
<dbReference type="InterPro" id="IPR045371">
    <property type="entry name" value="ADAMTS_CR_3"/>
</dbReference>
<dbReference type="InterPro" id="IPR010294">
    <property type="entry name" value="ADAMTS_spacer1"/>
</dbReference>
<dbReference type="Pfam" id="PF05986">
    <property type="entry name" value="ADAMTS_spacer1"/>
    <property type="match status" value="1"/>
</dbReference>
<protein>
    <recommendedName>
        <fullName evidence="10">ADAMTS-like protein 4</fullName>
    </recommendedName>
</protein>
<gene>
    <name evidence="8" type="ORF">P7K49_037255</name>
</gene>
<feature type="signal peptide" evidence="5">
    <location>
        <begin position="1"/>
        <end position="24"/>
    </location>
</feature>
<dbReference type="Pfam" id="PF19236">
    <property type="entry name" value="ADAMTS_CR_3"/>
    <property type="match status" value="1"/>
</dbReference>
<dbReference type="PANTHER" id="PTHR13723:SF144">
    <property type="entry name" value="ADAMTS-LIKE PROTEIN 4"/>
    <property type="match status" value="1"/>
</dbReference>
<keyword evidence="2" id="KW-0964">Secreted</keyword>
<feature type="region of interest" description="Disordered" evidence="4">
    <location>
        <begin position="35"/>
        <end position="59"/>
    </location>
</feature>
<dbReference type="Pfam" id="PF19030">
    <property type="entry name" value="TSP1_ADAMTS"/>
    <property type="match status" value="2"/>
</dbReference>
<accession>A0ABQ9THK1</accession>
<evidence type="ECO:0000256" key="2">
    <source>
        <dbReference type="ARBA" id="ARBA00022525"/>
    </source>
</evidence>
<dbReference type="InterPro" id="IPR013273">
    <property type="entry name" value="ADAMTS/ADAMTS-like"/>
</dbReference>